<evidence type="ECO:0000259" key="2">
    <source>
        <dbReference type="Pfam" id="PF23343"/>
    </source>
</evidence>
<evidence type="ECO:0000256" key="1">
    <source>
        <dbReference type="SAM" id="MobiDB-lite"/>
    </source>
</evidence>
<organism evidence="3">
    <name type="scientific">Geobacillus sp. 1121</name>
    <dbReference type="NCBI Taxonomy" id="1273699"/>
    <lineage>
        <taxon>Bacteria</taxon>
        <taxon>Bacillati</taxon>
        <taxon>Bacillota</taxon>
        <taxon>Bacilli</taxon>
        <taxon>Bacillales</taxon>
        <taxon>Anoxybacillaceae</taxon>
        <taxon>Geobacillus</taxon>
    </lineage>
</organism>
<name>V5QSK0_9BACL</name>
<keyword evidence="3" id="KW-0614">Plasmid</keyword>
<geneLocation type="plasmid" evidence="3">
    <name>pGTG5</name>
</geneLocation>
<evidence type="ECO:0000313" key="3">
    <source>
        <dbReference type="EMBL" id="AHB19301.1"/>
    </source>
</evidence>
<proteinExistence type="predicted"/>
<dbReference type="AlphaFoldDB" id="V5QSK0"/>
<feature type="domain" description="Replication-associated protein ORF2/G2P" evidence="2">
    <location>
        <begin position="77"/>
        <end position="177"/>
    </location>
</feature>
<dbReference type="EMBL" id="KC255224">
    <property type="protein sequence ID" value="AHB19301.1"/>
    <property type="molecule type" value="Genomic_DNA"/>
</dbReference>
<feature type="region of interest" description="Disordered" evidence="1">
    <location>
        <begin position="25"/>
        <end position="49"/>
    </location>
</feature>
<dbReference type="InterPro" id="IPR056906">
    <property type="entry name" value="ORF2/G2P_dom"/>
</dbReference>
<protein>
    <submittedName>
        <fullName evidence="3">Rep5</fullName>
    </submittedName>
</protein>
<dbReference type="RefSeq" id="WP_023842321.1">
    <property type="nucleotide sequence ID" value="NC_022994.1"/>
</dbReference>
<reference evidence="3" key="1">
    <citation type="journal article" date="2014" name="Plasmid">
        <title>Characterization of two novel plasmids from Geobacillus sp. 610 and 1121 strains.</title>
        <authorList>
            <person name="Kananaviciute R."/>
            <person name="Butaite E."/>
            <person name="Citavicius D."/>
        </authorList>
    </citation>
    <scope>NUCLEOTIDE SEQUENCE</scope>
    <source>
        <strain evidence="3">1121</strain>
        <plasmid evidence="3">pGTG5</plasmid>
    </source>
</reference>
<sequence length="244" mass="28694">MKYSAKVVVSGHVVELYEYETEIKTGKDNKGGSVGRAGKNASDEDKEKNRDLVLKRAKREVRRLINSNVDAWGEKPKFFTLTFRENVTDIKWANNEFKKFRQRLSRYIWKCPNNLKYVAVIEFQKRGAVHYHVVVFNMPYVPHGVLQEIWGHGFVHIRAIDDCDNVGAYVTKYMTKSNDDERLREQKCYFSSRGLVKPVEEIIEKEDLDALRVALSPNKTYERDFHNEYVGKVSYEQYNLKRRQ</sequence>
<gene>
    <name evidence="3" type="primary">rep5</name>
</gene>
<accession>V5QSK0</accession>
<dbReference type="Pfam" id="PF23343">
    <property type="entry name" value="REP_ORF2-G2P"/>
    <property type="match status" value="1"/>
</dbReference>